<evidence type="ECO:0000313" key="2">
    <source>
        <dbReference type="EMBL" id="MET3684265.1"/>
    </source>
</evidence>
<evidence type="ECO:0000313" key="3">
    <source>
        <dbReference type="Proteomes" id="UP001549167"/>
    </source>
</evidence>
<proteinExistence type="predicted"/>
<dbReference type="SUPFAM" id="SSF51735">
    <property type="entry name" value="NAD(P)-binding Rossmann-fold domains"/>
    <property type="match status" value="1"/>
</dbReference>
<reference evidence="2 3" key="1">
    <citation type="submission" date="2024-06" db="EMBL/GenBank/DDBJ databases">
        <title>Genomic Encyclopedia of Type Strains, Phase IV (KMG-IV): sequencing the most valuable type-strain genomes for metagenomic binning, comparative biology and taxonomic classification.</title>
        <authorList>
            <person name="Goeker M."/>
        </authorList>
    </citation>
    <scope>NUCLEOTIDE SEQUENCE [LARGE SCALE GENOMIC DNA]</scope>
    <source>
        <strain evidence="2 3">DSM 23520</strain>
    </source>
</reference>
<dbReference type="CDD" id="cd05263">
    <property type="entry name" value="MupV_like_SDR_e"/>
    <property type="match status" value="1"/>
</dbReference>
<accession>A0ABV2L0D9</accession>
<dbReference type="InterPro" id="IPR026055">
    <property type="entry name" value="FAR"/>
</dbReference>
<dbReference type="InterPro" id="IPR036291">
    <property type="entry name" value="NAD(P)-bd_dom_sf"/>
</dbReference>
<dbReference type="InterPro" id="IPR013120">
    <property type="entry name" value="FAR_NAD-bd"/>
</dbReference>
<evidence type="ECO:0000259" key="1">
    <source>
        <dbReference type="Pfam" id="PF07993"/>
    </source>
</evidence>
<comment type="caution">
    <text evidence="2">The sequence shown here is derived from an EMBL/GenBank/DDBJ whole genome shotgun (WGS) entry which is preliminary data.</text>
</comment>
<protein>
    <submittedName>
        <fullName evidence="2">Thioester reductase-like protein</fullName>
    </submittedName>
</protein>
<dbReference type="Proteomes" id="UP001549167">
    <property type="component" value="Unassembled WGS sequence"/>
</dbReference>
<dbReference type="Gene3D" id="3.40.50.720">
    <property type="entry name" value="NAD(P)-binding Rossmann-like Domain"/>
    <property type="match status" value="1"/>
</dbReference>
<gene>
    <name evidence="2" type="ORF">ABID56_002391</name>
</gene>
<dbReference type="PANTHER" id="PTHR11011">
    <property type="entry name" value="MALE STERILITY PROTEIN 2-RELATED"/>
    <property type="match status" value="1"/>
</dbReference>
<organism evidence="2 3">
    <name type="scientific">Alkalibacillus flavidus</name>
    <dbReference type="NCBI Taxonomy" id="546021"/>
    <lineage>
        <taxon>Bacteria</taxon>
        <taxon>Bacillati</taxon>
        <taxon>Bacillota</taxon>
        <taxon>Bacilli</taxon>
        <taxon>Bacillales</taxon>
        <taxon>Bacillaceae</taxon>
        <taxon>Alkalibacillus</taxon>
    </lineage>
</organism>
<name>A0ABV2L0D9_9BACI</name>
<dbReference type="Pfam" id="PF07993">
    <property type="entry name" value="NAD_binding_4"/>
    <property type="match status" value="1"/>
</dbReference>
<dbReference type="RefSeq" id="WP_354221456.1">
    <property type="nucleotide sequence ID" value="NZ_JBEPMX010000015.1"/>
</dbReference>
<dbReference type="EMBL" id="JBEPMX010000015">
    <property type="protein sequence ID" value="MET3684265.1"/>
    <property type="molecule type" value="Genomic_DNA"/>
</dbReference>
<feature type="domain" description="Thioester reductase (TE)" evidence="1">
    <location>
        <begin position="7"/>
        <end position="240"/>
    </location>
</feature>
<sequence length="363" mass="41813">MGNTYTITGFPGFLANFLVRELCQMPSVEQIYLCVLPDTKHKAEHTLKSITDDLAVTPRITIINTDITDPNLTWDHETYDRVCHDTTHLIHLAAIYDLAVPHDLAFQVNVLGTKHVNTLAEHCDQLTHYLYFSTAFVAGKQQGVIKETELNHDAMFKNHYEQTKYEAEVFVEELKSRVPTTIVRPGIVVGDSLTGETDKFDGPYFLLNSLAKFKYAPILPFIGNGNARANFVPIDYIVNASLHLLHSNRAIGQTFHLTDPRPYHAQEVYTMFAQAFLGKKPRGRLPITLAYTALRLKPIRQWLSIEREALDYFNYDVYFDCQNTLQELKHTNIQCPDFRTYLPHMIDYYMRHQHDPTKHVQIQ</sequence>
<keyword evidence="3" id="KW-1185">Reference proteome</keyword>